<dbReference type="EMBL" id="JBGUBD010000004">
    <property type="protein sequence ID" value="MFA9478286.1"/>
    <property type="molecule type" value="Genomic_DNA"/>
</dbReference>
<dbReference type="Proteomes" id="UP001575105">
    <property type="component" value="Unassembled WGS sequence"/>
</dbReference>
<dbReference type="SUPFAM" id="SSF51556">
    <property type="entry name" value="Metallo-dependent hydrolases"/>
    <property type="match status" value="1"/>
</dbReference>
<protein>
    <submittedName>
        <fullName evidence="1">Glucuronate isomerase</fullName>
    </submittedName>
</protein>
<proteinExistence type="predicted"/>
<comment type="caution">
    <text evidence="1">The sequence shown here is derived from an EMBL/GenBank/DDBJ whole genome shotgun (WGS) entry which is preliminary data.</text>
</comment>
<organism evidence="1 2">
    <name type="scientific">Natronomicrosphaera hydrolytica</name>
    <dbReference type="NCBI Taxonomy" id="3242702"/>
    <lineage>
        <taxon>Bacteria</taxon>
        <taxon>Pseudomonadati</taxon>
        <taxon>Planctomycetota</taxon>
        <taxon>Phycisphaerae</taxon>
        <taxon>Phycisphaerales</taxon>
        <taxon>Phycisphaeraceae</taxon>
        <taxon>Natronomicrosphaera</taxon>
    </lineage>
</organism>
<accession>A0ABV4U6A5</accession>
<sequence length="433" mass="49596">MDRQQLQQLVSKTIEAQPVTDLHTHCYTPGFGHAADGTGKGLLLWGIDELVTYHYLVAEVYRIVPASELPYDKFWAMSKTEQADHIWKHVFVERTPISEACRGVLTTLKKLGLDPNEKTLEPYRKWFAQQDADSYIDKVMQIANVDSITMTNEVFSDHERGIWESNPAVGDDPRFEAVLRIDKLLRDWPAAVKCLAELGYEVTEQFSQQTIDETRRFLNDWLDRMKAVYVAMSLPPEFRYPDPQNKSGNTFIEKVLMPTLAERGLPWAMMIGSRMQVNPALKDAGDMVGKSDILSVVNLCARFPDNKFMVTMLSRENQHELCVAARKFGNLMLFGCWWFLNNPSIIEEMTRERIELLGTSFAPQHSDARILDQLIYKWDHSRKIIANVLVDKYADLVDAGYNVTADHVQRDARLLLRDNFRNFCQPTPATASA</sequence>
<dbReference type="Gene3D" id="1.10.2020.10">
    <property type="entry name" value="uronate isomerase, domain 2, chain A"/>
    <property type="match status" value="1"/>
</dbReference>
<reference evidence="1 2" key="1">
    <citation type="submission" date="2024-08" db="EMBL/GenBank/DDBJ databases">
        <title>Whole-genome sequencing of halo(alkali)philic microorganisms from hypersaline lakes.</title>
        <authorList>
            <person name="Sorokin D.Y."/>
            <person name="Merkel A.Y."/>
            <person name="Messina E."/>
            <person name="Yakimov M."/>
        </authorList>
    </citation>
    <scope>NUCLEOTIDE SEQUENCE [LARGE SCALE GENOMIC DNA]</scope>
    <source>
        <strain evidence="1 2">AB-hyl4</strain>
    </source>
</reference>
<dbReference type="Gene3D" id="3.20.20.140">
    <property type="entry name" value="Metal-dependent hydrolases"/>
    <property type="match status" value="1"/>
</dbReference>
<gene>
    <name evidence="1" type="ORF">ACERK3_08255</name>
</gene>
<dbReference type="InterPro" id="IPR032466">
    <property type="entry name" value="Metal_Hydrolase"/>
</dbReference>
<dbReference type="RefSeq" id="WP_425345209.1">
    <property type="nucleotide sequence ID" value="NZ_JBGUBD010000004.1"/>
</dbReference>
<dbReference type="GO" id="GO:0016853">
    <property type="term" value="F:isomerase activity"/>
    <property type="evidence" value="ECO:0007669"/>
    <property type="project" value="UniProtKB-KW"/>
</dbReference>
<keyword evidence="1" id="KW-0413">Isomerase</keyword>
<keyword evidence="2" id="KW-1185">Reference proteome</keyword>
<evidence type="ECO:0000313" key="1">
    <source>
        <dbReference type="EMBL" id="MFA9478286.1"/>
    </source>
</evidence>
<name>A0ABV4U6A5_9BACT</name>
<evidence type="ECO:0000313" key="2">
    <source>
        <dbReference type="Proteomes" id="UP001575105"/>
    </source>
</evidence>